<keyword evidence="9 11" id="KW-0472">Membrane</keyword>
<dbReference type="Pfam" id="PF05108">
    <property type="entry name" value="T7SS_ESX1_EccB"/>
    <property type="match status" value="1"/>
</dbReference>
<dbReference type="PANTHER" id="PTHR40765">
    <property type="entry name" value="ESX-2 SECRETION SYSTEM ATPASE ECCB2"/>
    <property type="match status" value="1"/>
</dbReference>
<keyword evidence="8 11" id="KW-1133">Transmembrane helix</keyword>
<evidence type="ECO:0000256" key="6">
    <source>
        <dbReference type="ARBA" id="ARBA00022801"/>
    </source>
</evidence>
<protein>
    <submittedName>
        <fullName evidence="12">Type VII secretion protein EccB</fullName>
    </submittedName>
</protein>
<evidence type="ECO:0000256" key="1">
    <source>
        <dbReference type="ARBA" id="ARBA00004162"/>
    </source>
</evidence>
<dbReference type="GO" id="GO:0005886">
    <property type="term" value="C:plasma membrane"/>
    <property type="evidence" value="ECO:0007669"/>
    <property type="project" value="UniProtKB-SubCell"/>
</dbReference>
<dbReference type="InterPro" id="IPR042485">
    <property type="entry name" value="T7SS_EccB_R3"/>
</dbReference>
<organism evidence="12 13">
    <name type="scientific">Micromonospora olivasterospora</name>
    <dbReference type="NCBI Taxonomy" id="1880"/>
    <lineage>
        <taxon>Bacteria</taxon>
        <taxon>Bacillati</taxon>
        <taxon>Actinomycetota</taxon>
        <taxon>Actinomycetes</taxon>
        <taxon>Micromonosporales</taxon>
        <taxon>Micromonosporaceae</taxon>
        <taxon>Micromonospora</taxon>
    </lineage>
</organism>
<evidence type="ECO:0000256" key="10">
    <source>
        <dbReference type="SAM" id="MobiDB-lite"/>
    </source>
</evidence>
<dbReference type="GO" id="GO:0016787">
    <property type="term" value="F:hydrolase activity"/>
    <property type="evidence" value="ECO:0007669"/>
    <property type="project" value="UniProtKB-KW"/>
</dbReference>
<dbReference type="AlphaFoldDB" id="A0A562IAN4"/>
<dbReference type="GO" id="GO:0005524">
    <property type="term" value="F:ATP binding"/>
    <property type="evidence" value="ECO:0007669"/>
    <property type="project" value="UniProtKB-KW"/>
</dbReference>
<feature type="region of interest" description="Disordered" evidence="10">
    <location>
        <begin position="465"/>
        <end position="542"/>
    </location>
</feature>
<dbReference type="InterPro" id="IPR007795">
    <property type="entry name" value="T7SS_EccB"/>
</dbReference>
<accession>A0A562IAN4</accession>
<dbReference type="InterPro" id="IPR044857">
    <property type="entry name" value="T7SS_EccB_R1"/>
</dbReference>
<evidence type="ECO:0000313" key="13">
    <source>
        <dbReference type="Proteomes" id="UP000319825"/>
    </source>
</evidence>
<dbReference type="GO" id="GO:0005576">
    <property type="term" value="C:extracellular region"/>
    <property type="evidence" value="ECO:0007669"/>
    <property type="project" value="TreeGrafter"/>
</dbReference>
<dbReference type="PANTHER" id="PTHR40765:SF2">
    <property type="entry name" value="ESX-2 SECRETION SYSTEM ATPASE ECCB2"/>
    <property type="match status" value="1"/>
</dbReference>
<evidence type="ECO:0000256" key="9">
    <source>
        <dbReference type="ARBA" id="ARBA00023136"/>
    </source>
</evidence>
<dbReference type="OrthoDB" id="3847604at2"/>
<keyword evidence="3" id="KW-1003">Cell membrane</keyword>
<keyword evidence="13" id="KW-1185">Reference proteome</keyword>
<evidence type="ECO:0000256" key="3">
    <source>
        <dbReference type="ARBA" id="ARBA00022475"/>
    </source>
</evidence>
<feature type="compositionally biased region" description="Low complexity" evidence="10">
    <location>
        <begin position="472"/>
        <end position="483"/>
    </location>
</feature>
<keyword evidence="6" id="KW-0378">Hydrolase</keyword>
<dbReference type="Gene3D" id="2.40.50.910">
    <property type="entry name" value="Type VII secretion system EccB, repeat 3 domain"/>
    <property type="match status" value="1"/>
</dbReference>
<dbReference type="EMBL" id="VLKE01000001">
    <property type="protein sequence ID" value="TWH68069.1"/>
    <property type="molecule type" value="Genomic_DNA"/>
</dbReference>
<dbReference type="RefSeq" id="WP_145774949.1">
    <property type="nucleotide sequence ID" value="NZ_VLKE01000001.1"/>
</dbReference>
<evidence type="ECO:0000256" key="8">
    <source>
        <dbReference type="ARBA" id="ARBA00022989"/>
    </source>
</evidence>
<keyword evidence="5" id="KW-0547">Nucleotide-binding</keyword>
<dbReference type="Proteomes" id="UP000319825">
    <property type="component" value="Unassembled WGS sequence"/>
</dbReference>
<sequence>MRTRRDQVQAYRFVTRRIVSALLSGDPETTNLPMRRLGLAVVGSVVAAAVVLGGVGAYGQLTGNAAPLEENTLVIERETGATYVYVEGLLHPTLNYASARLILNEPQPAVRTMSQASIADRPRGRTVGIVGAPDALPEPKSLVELPWSVCDVPDPADPRRSTTRVAIDRPLSGGTPLGERGVLVTAGGERYLLTRDARLRIAGGDPAIAALKMAGAPALNVGEQLLNAVPAGPVLREPDIPGDGEVSRFTVGDGRARVGEVFRAAGLHYVLTREGLAQIGEVTALLLQRDGRRITEITPDQAGRLFTDQRLDAEGTPQALPTLQPVRAGQTVLCATYRRGAPGGPPVTTLEVFDRLPAELNGPALPVRQSARDAVRTAEQVLLPGGKGVLAQAAPGAGEGGTGAAGATVYLIGAQGVRYPLDAEAQQALGYEGVTPLAVPASLLSLIPTGPTLRRKDAFNYFAPGATTSDGAGRTPASSPSRSASRRRAGARAPRRAVRRTAARATRRRVRAGRRRAGPAPPRTAGRPGRAGPRPAGADHSR</sequence>
<evidence type="ECO:0000256" key="7">
    <source>
        <dbReference type="ARBA" id="ARBA00022840"/>
    </source>
</evidence>
<dbReference type="NCBIfam" id="TIGR03919">
    <property type="entry name" value="T7SS_EccB"/>
    <property type="match status" value="1"/>
</dbReference>
<evidence type="ECO:0000256" key="4">
    <source>
        <dbReference type="ARBA" id="ARBA00022692"/>
    </source>
</evidence>
<evidence type="ECO:0000256" key="2">
    <source>
        <dbReference type="ARBA" id="ARBA00008149"/>
    </source>
</evidence>
<feature type="transmembrane region" description="Helical" evidence="11">
    <location>
        <begin position="37"/>
        <end position="58"/>
    </location>
</feature>
<comment type="subcellular location">
    <subcellularLocation>
        <location evidence="1">Cell membrane</location>
        <topology evidence="1">Single-pass membrane protein</topology>
    </subcellularLocation>
</comment>
<evidence type="ECO:0000313" key="12">
    <source>
        <dbReference type="EMBL" id="TWH68069.1"/>
    </source>
</evidence>
<feature type="compositionally biased region" description="Low complexity" evidence="10">
    <location>
        <begin position="523"/>
        <end position="536"/>
    </location>
</feature>
<gene>
    <name evidence="12" type="ORF">JD77_03056</name>
</gene>
<evidence type="ECO:0000256" key="5">
    <source>
        <dbReference type="ARBA" id="ARBA00022741"/>
    </source>
</evidence>
<dbReference type="Gene3D" id="3.30.2390.20">
    <property type="entry name" value="Type VII secretion system EccB, repeat 1 domain"/>
    <property type="match status" value="1"/>
</dbReference>
<proteinExistence type="inferred from homology"/>
<comment type="caution">
    <text evidence="12">The sequence shown here is derived from an EMBL/GenBank/DDBJ whole genome shotgun (WGS) entry which is preliminary data.</text>
</comment>
<name>A0A562IAN4_MICOL</name>
<comment type="similarity">
    <text evidence="2">Belongs to the EccB family.</text>
</comment>
<reference evidence="12 13" key="1">
    <citation type="submission" date="2019-07" db="EMBL/GenBank/DDBJ databases">
        <title>R&amp;d 2014.</title>
        <authorList>
            <person name="Klenk H.-P."/>
        </authorList>
    </citation>
    <scope>NUCLEOTIDE SEQUENCE [LARGE SCALE GENOMIC DNA]</scope>
    <source>
        <strain evidence="12 13">DSM 43868</strain>
    </source>
</reference>
<keyword evidence="7" id="KW-0067">ATP-binding</keyword>
<evidence type="ECO:0000256" key="11">
    <source>
        <dbReference type="SAM" id="Phobius"/>
    </source>
</evidence>
<feature type="compositionally biased region" description="Basic residues" evidence="10">
    <location>
        <begin position="484"/>
        <end position="517"/>
    </location>
</feature>
<keyword evidence="4 11" id="KW-0812">Transmembrane</keyword>